<protein>
    <submittedName>
        <fullName evidence="2">Camp-binding domain-like protein</fullName>
    </submittedName>
</protein>
<dbReference type="InterPro" id="IPR014710">
    <property type="entry name" value="RmlC-like_jellyroll"/>
</dbReference>
<dbReference type="SMART" id="SM00100">
    <property type="entry name" value="cNMP"/>
    <property type="match status" value="1"/>
</dbReference>
<dbReference type="GO" id="GO:0005249">
    <property type="term" value="F:voltage-gated potassium channel activity"/>
    <property type="evidence" value="ECO:0007669"/>
    <property type="project" value="TreeGrafter"/>
</dbReference>
<dbReference type="Gene3D" id="1.10.287.630">
    <property type="entry name" value="Helix hairpin bin"/>
    <property type="match status" value="1"/>
</dbReference>
<dbReference type="GO" id="GO:0003254">
    <property type="term" value="P:regulation of membrane depolarization"/>
    <property type="evidence" value="ECO:0007669"/>
    <property type="project" value="TreeGrafter"/>
</dbReference>
<dbReference type="PROSITE" id="PS00889">
    <property type="entry name" value="CNMP_BINDING_2"/>
    <property type="match status" value="1"/>
</dbReference>
<dbReference type="PRINTS" id="PR00103">
    <property type="entry name" value="CAMPKINASE"/>
</dbReference>
<dbReference type="Gene3D" id="2.60.120.10">
    <property type="entry name" value="Jelly Rolls"/>
    <property type="match status" value="1"/>
</dbReference>
<dbReference type="PANTHER" id="PTHR45689:SF5">
    <property type="entry name" value="I[[H]] CHANNEL, ISOFORM E"/>
    <property type="match status" value="1"/>
</dbReference>
<dbReference type="AlphaFoldDB" id="A0A1Y2CPP4"/>
<evidence type="ECO:0000259" key="1">
    <source>
        <dbReference type="PROSITE" id="PS50042"/>
    </source>
</evidence>
<dbReference type="PANTHER" id="PTHR45689">
    <property type="entry name" value="I[[H]] CHANNEL, ISOFORM E"/>
    <property type="match status" value="1"/>
</dbReference>
<evidence type="ECO:0000313" key="2">
    <source>
        <dbReference type="EMBL" id="ORY48991.1"/>
    </source>
</evidence>
<name>A0A1Y2CPP4_9FUNG</name>
<dbReference type="OrthoDB" id="2152421at2759"/>
<dbReference type="PROSITE" id="PS50042">
    <property type="entry name" value="CNMP_BINDING_3"/>
    <property type="match status" value="1"/>
</dbReference>
<reference evidence="2 3" key="1">
    <citation type="submission" date="2016-07" db="EMBL/GenBank/DDBJ databases">
        <title>Pervasive Adenine N6-methylation of Active Genes in Fungi.</title>
        <authorList>
            <consortium name="DOE Joint Genome Institute"/>
            <person name="Mondo S.J."/>
            <person name="Dannebaum R.O."/>
            <person name="Kuo R.C."/>
            <person name="Labutti K."/>
            <person name="Haridas S."/>
            <person name="Kuo A."/>
            <person name="Salamov A."/>
            <person name="Ahrendt S.R."/>
            <person name="Lipzen A."/>
            <person name="Sullivan W."/>
            <person name="Andreopoulos W.B."/>
            <person name="Clum A."/>
            <person name="Lindquist E."/>
            <person name="Daum C."/>
            <person name="Ramamoorthy G.K."/>
            <person name="Gryganskyi A."/>
            <person name="Culley D."/>
            <person name="Magnuson J.K."/>
            <person name="James T.Y."/>
            <person name="O'Malley M.A."/>
            <person name="Stajich J.E."/>
            <person name="Spatafora J.W."/>
            <person name="Visel A."/>
            <person name="Grigoriev I.V."/>
        </authorList>
    </citation>
    <scope>NUCLEOTIDE SEQUENCE [LARGE SCALE GENOMIC DNA]</scope>
    <source>
        <strain evidence="2 3">JEL800</strain>
    </source>
</reference>
<sequence>MLGAGLVRDADETESNYFLIQYACIVGTISSFAMGVDASGRLFKQKMDELKEYMQWKDITEATRRKVLKYYEIKYRGKFFEEVSAVSFSSNNVSILQKTLLSEMNESLRMEIAAQNCRELISKVSFLKREVGDGRDELFLGRIATSLTACYFVPGDIIVTQGEIGHEMYFIFSGTVDIIVNFKKVASFGDGAFFGELALIANIPRTATVMAGSSCMLYRLTRPDFTSILNEFDDMRMRIDIIYNERMAKVKIEEEARRSTVAKLQVPNLIIPGNEANNEDESE</sequence>
<dbReference type="SUPFAM" id="SSF51206">
    <property type="entry name" value="cAMP-binding domain-like"/>
    <property type="match status" value="1"/>
</dbReference>
<gene>
    <name evidence="2" type="ORF">BCR33DRAFT_735177</name>
</gene>
<proteinExistence type="predicted"/>
<dbReference type="InterPro" id="IPR018488">
    <property type="entry name" value="cNMP-bd_CS"/>
</dbReference>
<keyword evidence="3" id="KW-1185">Reference proteome</keyword>
<evidence type="ECO:0000313" key="3">
    <source>
        <dbReference type="Proteomes" id="UP000193642"/>
    </source>
</evidence>
<dbReference type="EMBL" id="MCGO01000010">
    <property type="protein sequence ID" value="ORY48991.1"/>
    <property type="molecule type" value="Genomic_DNA"/>
</dbReference>
<comment type="caution">
    <text evidence="2">The sequence shown here is derived from an EMBL/GenBank/DDBJ whole genome shotgun (WGS) entry which is preliminary data.</text>
</comment>
<dbReference type="InterPro" id="IPR018490">
    <property type="entry name" value="cNMP-bd_dom_sf"/>
</dbReference>
<dbReference type="GO" id="GO:0098855">
    <property type="term" value="C:HCN channel complex"/>
    <property type="evidence" value="ECO:0007669"/>
    <property type="project" value="TreeGrafter"/>
</dbReference>
<dbReference type="GO" id="GO:0035725">
    <property type="term" value="P:sodium ion transmembrane transport"/>
    <property type="evidence" value="ECO:0007669"/>
    <property type="project" value="TreeGrafter"/>
</dbReference>
<dbReference type="Proteomes" id="UP000193642">
    <property type="component" value="Unassembled WGS sequence"/>
</dbReference>
<organism evidence="2 3">
    <name type="scientific">Rhizoclosmatium globosum</name>
    <dbReference type="NCBI Taxonomy" id="329046"/>
    <lineage>
        <taxon>Eukaryota</taxon>
        <taxon>Fungi</taxon>
        <taxon>Fungi incertae sedis</taxon>
        <taxon>Chytridiomycota</taxon>
        <taxon>Chytridiomycota incertae sedis</taxon>
        <taxon>Chytridiomycetes</taxon>
        <taxon>Chytridiales</taxon>
        <taxon>Chytriomycetaceae</taxon>
        <taxon>Rhizoclosmatium</taxon>
    </lineage>
</organism>
<dbReference type="InterPro" id="IPR000595">
    <property type="entry name" value="cNMP-bd_dom"/>
</dbReference>
<accession>A0A1Y2CPP4</accession>
<dbReference type="InterPro" id="IPR051413">
    <property type="entry name" value="K/Na_HCN_channel"/>
</dbReference>
<feature type="domain" description="Cyclic nucleotide-binding" evidence="1">
    <location>
        <begin position="131"/>
        <end position="246"/>
    </location>
</feature>
<dbReference type="PROSITE" id="PS00888">
    <property type="entry name" value="CNMP_BINDING_1"/>
    <property type="match status" value="1"/>
</dbReference>
<dbReference type="CDD" id="cd00038">
    <property type="entry name" value="CAP_ED"/>
    <property type="match status" value="1"/>
</dbReference>
<dbReference type="Pfam" id="PF00027">
    <property type="entry name" value="cNMP_binding"/>
    <property type="match status" value="1"/>
</dbReference>